<organism evidence="1 2">
    <name type="scientific">Peronosclerospora sorghi</name>
    <dbReference type="NCBI Taxonomy" id="230839"/>
    <lineage>
        <taxon>Eukaryota</taxon>
        <taxon>Sar</taxon>
        <taxon>Stramenopiles</taxon>
        <taxon>Oomycota</taxon>
        <taxon>Peronosporomycetes</taxon>
        <taxon>Peronosporales</taxon>
        <taxon>Peronosporaceae</taxon>
        <taxon>Peronosclerospora</taxon>
    </lineage>
</organism>
<accession>A0ACC0WT92</accession>
<proteinExistence type="predicted"/>
<protein>
    <submittedName>
        <fullName evidence="1">Uncharacterized protein</fullName>
    </submittedName>
</protein>
<dbReference type="Proteomes" id="UP001163321">
    <property type="component" value="Chromosome 1"/>
</dbReference>
<name>A0ACC0WT92_9STRA</name>
<sequence length="176" mass="19744">MVFFVSSGAFGGKNARHIFSRSLALGFRISTTNFNRRQNSDWTKTDVVDRSTFASKMVVLGNVSMSSSSRITSMRKRGEDSRFSSGIAPPSMWLPKDSNPVIHDFQWPSNLKPNTLGSIEFPNTGWTTNQDTHAFLLFIRLAKVKAPLAINDTPRFFKVNNAPKFLLHGFVDNELV</sequence>
<gene>
    <name evidence="1" type="ORF">PsorP6_001556</name>
</gene>
<keyword evidence="2" id="KW-1185">Reference proteome</keyword>
<comment type="caution">
    <text evidence="1">The sequence shown here is derived from an EMBL/GenBank/DDBJ whole genome shotgun (WGS) entry which is preliminary data.</text>
</comment>
<reference evidence="1 2" key="1">
    <citation type="journal article" date="2022" name="bioRxiv">
        <title>The genome of the oomycete Peronosclerospora sorghi, a cosmopolitan pathogen of maize and sorghum, is inflated with dispersed pseudogenes.</title>
        <authorList>
            <person name="Fletcher K."/>
            <person name="Martin F."/>
            <person name="Isakeit T."/>
            <person name="Cavanaugh K."/>
            <person name="Magill C."/>
            <person name="Michelmore R."/>
        </authorList>
    </citation>
    <scope>NUCLEOTIDE SEQUENCE [LARGE SCALE GENOMIC DNA]</scope>
    <source>
        <strain evidence="1">P6</strain>
    </source>
</reference>
<evidence type="ECO:0000313" key="2">
    <source>
        <dbReference type="Proteomes" id="UP001163321"/>
    </source>
</evidence>
<dbReference type="EMBL" id="CM047580">
    <property type="protein sequence ID" value="KAI9921827.1"/>
    <property type="molecule type" value="Genomic_DNA"/>
</dbReference>
<evidence type="ECO:0000313" key="1">
    <source>
        <dbReference type="EMBL" id="KAI9921827.1"/>
    </source>
</evidence>